<protein>
    <submittedName>
        <fullName evidence="2">CID domain-containing protein</fullName>
    </submittedName>
</protein>
<sequence>MALNEEIIQKRLKHVKIAQESVEAISSWVLHHVKYVSTISRVWFDVYLTANDELRISLIYVMNDVCQKSRKSPKEQFVKITSSFFHHLRYAIQLSNDKVKEKIKRVIGILKERQIFGPHKIDELNKILSGELTKEFPTDRSFSENVGKQMAEGGRNVKNEYDKYYCVVQRYLSEEGIYRAFRKREHENDALENVKRPKLSPDRTEDIKEMKHILEEAIKKVSMEIDLKKNNDTTGINFDEFMKPVTDTKDGLERAEQITSLTQKLQQSAAAEIAKQEGKEGVLNRKTLGLEHSTQPESLKDLPEIEGTSYDSWKHIRSERIKQLKKKVSSEIKNGDSEKYSPTKTGHESLKKLITTNLSPAKKSLSFNESEEANQFLNSIPLPKDPVASAPQMPPPSLPQISPTRVVQPPMSMNYDVAPPGVDFPPPLQIPQSHQQYDPTAMYSPTDPSGYYPNTGMMFPPTQSQIMSPPPRFYTPISPTSQSSHVYNNNFGQQRPRFPGKHSNTAYYDPNFYSH</sequence>
<proteinExistence type="predicted"/>
<evidence type="ECO:0000313" key="2">
    <source>
        <dbReference type="WBParaSite" id="PS1159_v2.g20220.t1"/>
    </source>
</evidence>
<evidence type="ECO:0000313" key="1">
    <source>
        <dbReference type="Proteomes" id="UP000887580"/>
    </source>
</evidence>
<reference evidence="2" key="1">
    <citation type="submission" date="2022-11" db="UniProtKB">
        <authorList>
            <consortium name="WormBaseParasite"/>
        </authorList>
    </citation>
    <scope>IDENTIFICATION</scope>
</reference>
<name>A0AC35FS02_9BILA</name>
<accession>A0AC35FS02</accession>
<dbReference type="Proteomes" id="UP000887580">
    <property type="component" value="Unplaced"/>
</dbReference>
<organism evidence="1 2">
    <name type="scientific">Panagrolaimus sp. PS1159</name>
    <dbReference type="NCBI Taxonomy" id="55785"/>
    <lineage>
        <taxon>Eukaryota</taxon>
        <taxon>Metazoa</taxon>
        <taxon>Ecdysozoa</taxon>
        <taxon>Nematoda</taxon>
        <taxon>Chromadorea</taxon>
        <taxon>Rhabditida</taxon>
        <taxon>Tylenchina</taxon>
        <taxon>Panagrolaimomorpha</taxon>
        <taxon>Panagrolaimoidea</taxon>
        <taxon>Panagrolaimidae</taxon>
        <taxon>Panagrolaimus</taxon>
    </lineage>
</organism>
<dbReference type="WBParaSite" id="PS1159_v2.g20220.t1">
    <property type="protein sequence ID" value="PS1159_v2.g20220.t1"/>
    <property type="gene ID" value="PS1159_v2.g20220"/>
</dbReference>